<feature type="region of interest" description="Disordered" evidence="1">
    <location>
        <begin position="1"/>
        <end position="67"/>
    </location>
</feature>
<feature type="region of interest" description="Disordered" evidence="1">
    <location>
        <begin position="148"/>
        <end position="190"/>
    </location>
</feature>
<feature type="compositionally biased region" description="Polar residues" evidence="1">
    <location>
        <begin position="53"/>
        <end position="62"/>
    </location>
</feature>
<feature type="compositionally biased region" description="Low complexity" evidence="1">
    <location>
        <begin position="330"/>
        <end position="348"/>
    </location>
</feature>
<evidence type="ECO:0000313" key="2">
    <source>
        <dbReference type="EMBL" id="GMM56729.1"/>
    </source>
</evidence>
<accession>A0AAV5RYP0</accession>
<reference evidence="2 3" key="1">
    <citation type="journal article" date="2023" name="Elife">
        <title>Identification of key yeast species and microbe-microbe interactions impacting larval growth of Drosophila in the wild.</title>
        <authorList>
            <person name="Mure A."/>
            <person name="Sugiura Y."/>
            <person name="Maeda R."/>
            <person name="Honda K."/>
            <person name="Sakurai N."/>
            <person name="Takahashi Y."/>
            <person name="Watada M."/>
            <person name="Katoh T."/>
            <person name="Gotoh A."/>
            <person name="Gotoh Y."/>
            <person name="Taniguchi I."/>
            <person name="Nakamura K."/>
            <person name="Hayashi T."/>
            <person name="Katayama T."/>
            <person name="Uemura T."/>
            <person name="Hattori Y."/>
        </authorList>
    </citation>
    <scope>NUCLEOTIDE SEQUENCE [LARGE SCALE GENOMIC DNA]</scope>
    <source>
        <strain evidence="2 3">KH-74</strain>
    </source>
</reference>
<sequence length="362" mass="37846">MNSTDAPPANPSGNVKSLLNSDPASAPPSAASASGTALASASADTAAAADTTKIPNPATNTHTHTDSLRTQLMRELDIAPESDSSGSPTELQQLVEARLLQRRQEVETLRQVNLASLTALVDKCIASDKFDAQSVRLLLDTVVDSRSQRLSSSNSGVSPVLLSPMGKKRRAHSPQYSRLSNGDLHTLHERGSSVGDAEHFQSVAQQYKLPPPPSASAQGQGQGQGQANNPWLYNSAGTAGQPYLYGGNLAPPPHIMNDMYGGGYPPQGAPQLAPQGYMAPGYAQGGAQGYYPQGTGAGPVAQSQSPYRNGAGSRARGAHRRTQSAIVSMPPSDMRSPGRGPGGMPQRPVNFLIHTPKHPPPT</sequence>
<proteinExistence type="predicted"/>
<organism evidence="2 3">
    <name type="scientific">Maudiozyma humilis</name>
    <name type="common">Sour dough yeast</name>
    <name type="synonym">Kazachstania humilis</name>
    <dbReference type="NCBI Taxonomy" id="51915"/>
    <lineage>
        <taxon>Eukaryota</taxon>
        <taxon>Fungi</taxon>
        <taxon>Dikarya</taxon>
        <taxon>Ascomycota</taxon>
        <taxon>Saccharomycotina</taxon>
        <taxon>Saccharomycetes</taxon>
        <taxon>Saccharomycetales</taxon>
        <taxon>Saccharomycetaceae</taxon>
        <taxon>Maudiozyma</taxon>
    </lineage>
</organism>
<feature type="compositionally biased region" description="Low complexity" evidence="1">
    <location>
        <begin position="17"/>
        <end position="51"/>
    </location>
</feature>
<protein>
    <submittedName>
        <fullName evidence="2">Pog1 protein</fullName>
    </submittedName>
</protein>
<evidence type="ECO:0000256" key="1">
    <source>
        <dbReference type="SAM" id="MobiDB-lite"/>
    </source>
</evidence>
<comment type="caution">
    <text evidence="2">The sequence shown here is derived from an EMBL/GenBank/DDBJ whole genome shotgun (WGS) entry which is preliminary data.</text>
</comment>
<feature type="compositionally biased region" description="Low complexity" evidence="1">
    <location>
        <begin position="148"/>
        <end position="158"/>
    </location>
</feature>
<keyword evidence="3" id="KW-1185">Reference proteome</keyword>
<feature type="region of interest" description="Disordered" evidence="1">
    <location>
        <begin position="299"/>
        <end position="362"/>
    </location>
</feature>
<name>A0AAV5RYP0_MAUHU</name>
<feature type="compositionally biased region" description="Polar residues" evidence="1">
    <location>
        <begin position="1"/>
        <end position="15"/>
    </location>
</feature>
<dbReference type="AlphaFoldDB" id="A0AAV5RYP0"/>
<gene>
    <name evidence="2" type="ORF">DAKH74_033450</name>
</gene>
<dbReference type="Proteomes" id="UP001377567">
    <property type="component" value="Unassembled WGS sequence"/>
</dbReference>
<feature type="compositionally biased region" description="Low complexity" evidence="1">
    <location>
        <begin position="215"/>
        <end position="230"/>
    </location>
</feature>
<dbReference type="EMBL" id="BTGD01000010">
    <property type="protein sequence ID" value="GMM56729.1"/>
    <property type="molecule type" value="Genomic_DNA"/>
</dbReference>
<feature type="region of interest" description="Disordered" evidence="1">
    <location>
        <begin position="207"/>
        <end position="233"/>
    </location>
</feature>
<evidence type="ECO:0000313" key="3">
    <source>
        <dbReference type="Proteomes" id="UP001377567"/>
    </source>
</evidence>